<evidence type="ECO:0000313" key="2">
    <source>
        <dbReference type="EMBL" id="RQO99309.1"/>
    </source>
</evidence>
<feature type="compositionally biased region" description="Basic residues" evidence="1">
    <location>
        <begin position="9"/>
        <end position="20"/>
    </location>
</feature>
<evidence type="ECO:0000313" key="3">
    <source>
        <dbReference type="Proteomes" id="UP000006729"/>
    </source>
</evidence>
<proteinExistence type="predicted"/>
<feature type="region of interest" description="Disordered" evidence="1">
    <location>
        <begin position="1"/>
        <end position="34"/>
    </location>
</feature>
<gene>
    <name evidence="2" type="ORF">POPTR_013G116450</name>
</gene>
<name>A0A3N7FWG5_POPTR</name>
<protein>
    <submittedName>
        <fullName evidence="2">Uncharacterized protein</fullName>
    </submittedName>
</protein>
<organism evidence="2 3">
    <name type="scientific">Populus trichocarpa</name>
    <name type="common">Western balsam poplar</name>
    <name type="synonym">Populus balsamifera subsp. trichocarpa</name>
    <dbReference type="NCBI Taxonomy" id="3694"/>
    <lineage>
        <taxon>Eukaryota</taxon>
        <taxon>Viridiplantae</taxon>
        <taxon>Streptophyta</taxon>
        <taxon>Embryophyta</taxon>
        <taxon>Tracheophyta</taxon>
        <taxon>Spermatophyta</taxon>
        <taxon>Magnoliopsida</taxon>
        <taxon>eudicotyledons</taxon>
        <taxon>Gunneridae</taxon>
        <taxon>Pentapetalae</taxon>
        <taxon>rosids</taxon>
        <taxon>fabids</taxon>
        <taxon>Malpighiales</taxon>
        <taxon>Salicaceae</taxon>
        <taxon>Saliceae</taxon>
        <taxon>Populus</taxon>
    </lineage>
</organism>
<keyword evidence="3" id="KW-1185">Reference proteome</keyword>
<dbReference type="EMBL" id="CM009302">
    <property type="protein sequence ID" value="RQO99309.1"/>
    <property type="molecule type" value="Genomic_DNA"/>
</dbReference>
<dbReference type="InParanoid" id="A0A3N7FWG5"/>
<reference evidence="2 3" key="1">
    <citation type="journal article" date="2006" name="Science">
        <title>The genome of black cottonwood, Populus trichocarpa (Torr. &amp; Gray).</title>
        <authorList>
            <person name="Tuskan G.A."/>
            <person name="Difazio S."/>
            <person name="Jansson S."/>
            <person name="Bohlmann J."/>
            <person name="Grigoriev I."/>
            <person name="Hellsten U."/>
            <person name="Putnam N."/>
            <person name="Ralph S."/>
            <person name="Rombauts S."/>
            <person name="Salamov A."/>
            <person name="Schein J."/>
            <person name="Sterck L."/>
            <person name="Aerts A."/>
            <person name="Bhalerao R.R."/>
            <person name="Bhalerao R.P."/>
            <person name="Blaudez D."/>
            <person name="Boerjan W."/>
            <person name="Brun A."/>
            <person name="Brunner A."/>
            <person name="Busov V."/>
            <person name="Campbell M."/>
            <person name="Carlson J."/>
            <person name="Chalot M."/>
            <person name="Chapman J."/>
            <person name="Chen G.L."/>
            <person name="Cooper D."/>
            <person name="Coutinho P.M."/>
            <person name="Couturier J."/>
            <person name="Covert S."/>
            <person name="Cronk Q."/>
            <person name="Cunningham R."/>
            <person name="Davis J."/>
            <person name="Degroeve S."/>
            <person name="Dejardin A."/>
            <person name="Depamphilis C."/>
            <person name="Detter J."/>
            <person name="Dirks B."/>
            <person name="Dubchak I."/>
            <person name="Duplessis S."/>
            <person name="Ehlting J."/>
            <person name="Ellis B."/>
            <person name="Gendler K."/>
            <person name="Goodstein D."/>
            <person name="Gribskov M."/>
            <person name="Grimwood J."/>
            <person name="Groover A."/>
            <person name="Gunter L."/>
            <person name="Hamberger B."/>
            <person name="Heinze B."/>
            <person name="Helariutta Y."/>
            <person name="Henrissat B."/>
            <person name="Holligan D."/>
            <person name="Holt R."/>
            <person name="Huang W."/>
            <person name="Islam-Faridi N."/>
            <person name="Jones S."/>
            <person name="Jones-Rhoades M."/>
            <person name="Jorgensen R."/>
            <person name="Joshi C."/>
            <person name="Kangasjarvi J."/>
            <person name="Karlsson J."/>
            <person name="Kelleher C."/>
            <person name="Kirkpatrick R."/>
            <person name="Kirst M."/>
            <person name="Kohler A."/>
            <person name="Kalluri U."/>
            <person name="Larimer F."/>
            <person name="Leebens-Mack J."/>
            <person name="Leple J.C."/>
            <person name="Locascio P."/>
            <person name="Lou Y."/>
            <person name="Lucas S."/>
            <person name="Martin F."/>
            <person name="Montanini B."/>
            <person name="Napoli C."/>
            <person name="Nelson D.R."/>
            <person name="Nelson C."/>
            <person name="Nieminen K."/>
            <person name="Nilsson O."/>
            <person name="Pereda V."/>
            <person name="Peter G."/>
            <person name="Philippe R."/>
            <person name="Pilate G."/>
            <person name="Poliakov A."/>
            <person name="Razumovskaya J."/>
            <person name="Richardson P."/>
            <person name="Rinaldi C."/>
            <person name="Ritland K."/>
            <person name="Rouze P."/>
            <person name="Ryaboy D."/>
            <person name="Schmutz J."/>
            <person name="Schrader J."/>
            <person name="Segerman B."/>
            <person name="Shin H."/>
            <person name="Siddiqui A."/>
            <person name="Sterky F."/>
            <person name="Terry A."/>
            <person name="Tsai C.J."/>
            <person name="Uberbacher E."/>
            <person name="Unneberg P."/>
            <person name="Vahala J."/>
            <person name="Wall K."/>
            <person name="Wessler S."/>
            <person name="Yang G."/>
            <person name="Yin T."/>
            <person name="Douglas C."/>
            <person name="Marra M."/>
            <person name="Sandberg G."/>
            <person name="Van de Peer Y."/>
            <person name="Rokhsar D."/>
        </authorList>
    </citation>
    <scope>NUCLEOTIDE SEQUENCE [LARGE SCALE GENOMIC DNA]</scope>
    <source>
        <strain evidence="3">cv. Nisqually</strain>
    </source>
</reference>
<sequence>MKIQTSYRHTLKHSSLKKSRSPPGKTKQKEREEITRNLVIRQHYQEN</sequence>
<evidence type="ECO:0000256" key="1">
    <source>
        <dbReference type="SAM" id="MobiDB-lite"/>
    </source>
</evidence>
<dbReference type="AlphaFoldDB" id="A0A3N7FWG5"/>
<accession>A0A3N7FWG5</accession>
<dbReference type="Proteomes" id="UP000006729">
    <property type="component" value="Chromosome 13"/>
</dbReference>